<organism evidence="1 2">
    <name type="scientific">Hoylesella saccharolytica F0055</name>
    <dbReference type="NCBI Taxonomy" id="1127699"/>
    <lineage>
        <taxon>Bacteria</taxon>
        <taxon>Pseudomonadati</taxon>
        <taxon>Bacteroidota</taxon>
        <taxon>Bacteroidia</taxon>
        <taxon>Bacteroidales</taxon>
        <taxon>Prevotellaceae</taxon>
        <taxon>Hoylesella</taxon>
    </lineage>
</organism>
<evidence type="ECO:0000313" key="1">
    <source>
        <dbReference type="EMBL" id="EKX99876.1"/>
    </source>
</evidence>
<proteinExistence type="predicted"/>
<dbReference type="HOGENOM" id="CLU_211025_0_0_10"/>
<dbReference type="Proteomes" id="UP000010433">
    <property type="component" value="Unassembled WGS sequence"/>
</dbReference>
<sequence length="58" mass="6877">MWFKQSFYPLKTHLLGCKSIAFANQKHRFCMPKAMLLQFKTYTFRKSKAVFCLLTPIS</sequence>
<name>L1N9M0_9BACT</name>
<dbReference type="AlphaFoldDB" id="L1N9M0"/>
<reference evidence="1 2" key="1">
    <citation type="submission" date="2012-05" db="EMBL/GenBank/DDBJ databases">
        <authorList>
            <person name="Weinstock G."/>
            <person name="Sodergren E."/>
            <person name="Lobos E.A."/>
            <person name="Fulton L."/>
            <person name="Fulton R."/>
            <person name="Courtney L."/>
            <person name="Fronick C."/>
            <person name="O'Laughlin M."/>
            <person name="Godfrey J."/>
            <person name="Wilson R.M."/>
            <person name="Miner T."/>
            <person name="Farmer C."/>
            <person name="Delehaunty K."/>
            <person name="Cordes M."/>
            <person name="Minx P."/>
            <person name="Tomlinson C."/>
            <person name="Chen J."/>
            <person name="Wollam A."/>
            <person name="Pepin K.H."/>
            <person name="Bhonagiri V."/>
            <person name="Zhang X."/>
            <person name="Suruliraj S."/>
            <person name="Warren W."/>
            <person name="Mitreva M."/>
            <person name="Mardis E.R."/>
            <person name="Wilson R.K."/>
        </authorList>
    </citation>
    <scope>NUCLEOTIDE SEQUENCE [LARGE SCALE GENOMIC DNA]</scope>
    <source>
        <strain evidence="1 2">F0055</strain>
    </source>
</reference>
<dbReference type="EMBL" id="AMEP01000095">
    <property type="protein sequence ID" value="EKX99876.1"/>
    <property type="molecule type" value="Genomic_DNA"/>
</dbReference>
<dbReference type="STRING" id="1127699.HMPREF9151_01518"/>
<gene>
    <name evidence="1" type="ORF">HMPREF9151_01518</name>
</gene>
<protein>
    <submittedName>
        <fullName evidence="1">Uncharacterized protein</fullName>
    </submittedName>
</protein>
<evidence type="ECO:0000313" key="2">
    <source>
        <dbReference type="Proteomes" id="UP000010433"/>
    </source>
</evidence>
<keyword evidence="2" id="KW-1185">Reference proteome</keyword>
<accession>L1N9M0</accession>
<comment type="caution">
    <text evidence="1">The sequence shown here is derived from an EMBL/GenBank/DDBJ whole genome shotgun (WGS) entry which is preliminary data.</text>
</comment>